<dbReference type="RefSeq" id="WP_386436334.1">
    <property type="nucleotide sequence ID" value="NZ_JBHSBB010000029.1"/>
</dbReference>
<proteinExistence type="predicted"/>
<evidence type="ECO:0000313" key="1">
    <source>
        <dbReference type="EMBL" id="MFC4035788.1"/>
    </source>
</evidence>
<reference evidence="2" key="1">
    <citation type="journal article" date="2019" name="Int. J. Syst. Evol. Microbiol.">
        <title>The Global Catalogue of Microorganisms (GCM) 10K type strain sequencing project: providing services to taxonomists for standard genome sequencing and annotation.</title>
        <authorList>
            <consortium name="The Broad Institute Genomics Platform"/>
            <consortium name="The Broad Institute Genome Sequencing Center for Infectious Disease"/>
            <person name="Wu L."/>
            <person name="Ma J."/>
        </authorList>
    </citation>
    <scope>NUCLEOTIDE SEQUENCE [LARGE SCALE GENOMIC DNA]</scope>
    <source>
        <strain evidence="2">CGMCC 4.7237</strain>
    </source>
</reference>
<accession>A0ABV8HXW5</accession>
<dbReference type="Proteomes" id="UP001595765">
    <property type="component" value="Unassembled WGS sequence"/>
</dbReference>
<gene>
    <name evidence="1" type="ORF">ACFO3J_30600</name>
</gene>
<name>A0ABV8HXW5_9ACTN</name>
<comment type="caution">
    <text evidence="1">The sequence shown here is derived from an EMBL/GenBank/DDBJ whole genome shotgun (WGS) entry which is preliminary data.</text>
</comment>
<keyword evidence="2" id="KW-1185">Reference proteome</keyword>
<evidence type="ECO:0000313" key="2">
    <source>
        <dbReference type="Proteomes" id="UP001595765"/>
    </source>
</evidence>
<organism evidence="1 2">
    <name type="scientific">Streptomyces polygonati</name>
    <dbReference type="NCBI Taxonomy" id="1617087"/>
    <lineage>
        <taxon>Bacteria</taxon>
        <taxon>Bacillati</taxon>
        <taxon>Actinomycetota</taxon>
        <taxon>Actinomycetes</taxon>
        <taxon>Kitasatosporales</taxon>
        <taxon>Streptomycetaceae</taxon>
        <taxon>Streptomyces</taxon>
    </lineage>
</organism>
<protein>
    <submittedName>
        <fullName evidence="1">Uncharacterized protein</fullName>
    </submittedName>
</protein>
<dbReference type="EMBL" id="JBHSBB010000029">
    <property type="protein sequence ID" value="MFC4035788.1"/>
    <property type="molecule type" value="Genomic_DNA"/>
</dbReference>
<sequence length="160" mass="17854">MSLITPGQQHVVDVPRWTPPLEAAELRRFLDGLDEWAPLVLDDIFDDLNAAQTAHAGTDPAELERTAERLRKTLANLVNIGHTTPPEQLPPVIARTVEYAVPLLSEPGPIARERTLMQRLTHRGRRRDAVGELSRLRALAWGTEELVEQMSMAGLIKDES</sequence>